<gene>
    <name evidence="1" type="ORF">BKP45_07730</name>
</gene>
<keyword evidence="2" id="KW-1185">Reference proteome</keyword>
<dbReference type="EMBL" id="MLQS01000004">
    <property type="protein sequence ID" value="OIJ20943.1"/>
    <property type="molecule type" value="Genomic_DNA"/>
</dbReference>
<comment type="caution">
    <text evidence="1">The sequence shown here is derived from an EMBL/GenBank/DDBJ whole genome shotgun (WGS) entry which is preliminary data.</text>
</comment>
<dbReference type="OrthoDB" id="2889126at2"/>
<reference evidence="1 2" key="1">
    <citation type="submission" date="2016-10" db="EMBL/GenBank/DDBJ databases">
        <title>Draft genome sequences of four alkaliphilic bacteria belonging to the Anaerobacillus genus.</title>
        <authorList>
            <person name="Bassil N.M."/>
            <person name="Lloyd J.R."/>
        </authorList>
    </citation>
    <scope>NUCLEOTIDE SEQUENCE [LARGE SCALE GENOMIC DNA]</scope>
    <source>
        <strain evidence="1 2">DSM 22531</strain>
    </source>
</reference>
<organism evidence="1 2">
    <name type="scientific">Anaerobacillus alkalidiazotrophicus</name>
    <dbReference type="NCBI Taxonomy" id="472963"/>
    <lineage>
        <taxon>Bacteria</taxon>
        <taxon>Bacillati</taxon>
        <taxon>Bacillota</taxon>
        <taxon>Bacilli</taxon>
        <taxon>Bacillales</taxon>
        <taxon>Bacillaceae</taxon>
        <taxon>Anaerobacillus</taxon>
    </lineage>
</organism>
<evidence type="ECO:0000313" key="2">
    <source>
        <dbReference type="Proteomes" id="UP000180057"/>
    </source>
</evidence>
<dbReference type="Proteomes" id="UP000180057">
    <property type="component" value="Unassembled WGS sequence"/>
</dbReference>
<protein>
    <submittedName>
        <fullName evidence="1">Uncharacterized protein</fullName>
    </submittedName>
</protein>
<proteinExistence type="predicted"/>
<dbReference type="AlphaFoldDB" id="A0A1S2M8V0"/>
<evidence type="ECO:0000313" key="1">
    <source>
        <dbReference type="EMBL" id="OIJ20943.1"/>
    </source>
</evidence>
<accession>A0A1S2M8V0</accession>
<name>A0A1S2M8V0_9BACI</name>
<sequence length="77" mass="9234">MIPFENTWPYERSGKDFYLHNCPYCLSENVLLNMKSSDLDRAKESIKVHLIMPCCHEKMTILEADEDYFWTTDKLRK</sequence>
<dbReference type="RefSeq" id="WP_071389159.1">
    <property type="nucleotide sequence ID" value="NZ_MLQS01000004.1"/>
</dbReference>